<evidence type="ECO:0000313" key="2">
    <source>
        <dbReference type="EMBL" id="MEQ2188579.1"/>
    </source>
</evidence>
<evidence type="ECO:0000313" key="3">
    <source>
        <dbReference type="Proteomes" id="UP001476798"/>
    </source>
</evidence>
<organism evidence="2 3">
    <name type="scientific">Goodea atripinnis</name>
    <dbReference type="NCBI Taxonomy" id="208336"/>
    <lineage>
        <taxon>Eukaryota</taxon>
        <taxon>Metazoa</taxon>
        <taxon>Chordata</taxon>
        <taxon>Craniata</taxon>
        <taxon>Vertebrata</taxon>
        <taxon>Euteleostomi</taxon>
        <taxon>Actinopterygii</taxon>
        <taxon>Neopterygii</taxon>
        <taxon>Teleostei</taxon>
        <taxon>Neoteleostei</taxon>
        <taxon>Acanthomorphata</taxon>
        <taxon>Ovalentaria</taxon>
        <taxon>Atherinomorphae</taxon>
        <taxon>Cyprinodontiformes</taxon>
        <taxon>Goodeidae</taxon>
        <taxon>Goodea</taxon>
    </lineage>
</organism>
<feature type="compositionally biased region" description="Polar residues" evidence="1">
    <location>
        <begin position="107"/>
        <end position="121"/>
    </location>
</feature>
<dbReference type="SUPFAM" id="SSF101576">
    <property type="entry name" value="Supernatant protein factor (SPF), C-terminal domain"/>
    <property type="match status" value="1"/>
</dbReference>
<proteinExistence type="predicted"/>
<dbReference type="PANTHER" id="PTHR23324">
    <property type="entry name" value="SEC14 RELATED PROTEIN"/>
    <property type="match status" value="1"/>
</dbReference>
<reference evidence="2 3" key="1">
    <citation type="submission" date="2021-06" db="EMBL/GenBank/DDBJ databases">
        <authorList>
            <person name="Palmer J.M."/>
        </authorList>
    </citation>
    <scope>NUCLEOTIDE SEQUENCE [LARGE SCALE GENOMIC DNA]</scope>
    <source>
        <strain evidence="2 3">GA_2019</strain>
        <tissue evidence="2">Muscle</tissue>
    </source>
</reference>
<dbReference type="EMBL" id="JAHRIO010091250">
    <property type="protein sequence ID" value="MEQ2188579.1"/>
    <property type="molecule type" value="Genomic_DNA"/>
</dbReference>
<keyword evidence="3" id="KW-1185">Reference proteome</keyword>
<dbReference type="Proteomes" id="UP001476798">
    <property type="component" value="Unassembled WGS sequence"/>
</dbReference>
<dbReference type="PANTHER" id="PTHR23324:SF83">
    <property type="entry name" value="SEC14-LIKE PROTEIN 2"/>
    <property type="match status" value="1"/>
</dbReference>
<feature type="region of interest" description="Disordered" evidence="1">
    <location>
        <begin position="107"/>
        <end position="129"/>
    </location>
</feature>
<dbReference type="Gene3D" id="2.60.120.680">
    <property type="entry name" value="GOLD domain"/>
    <property type="match status" value="2"/>
</dbReference>
<sequence length="129" mass="14741">MILMQINHVGPVPSSYYVRDHVKVDYEYCMTVNRGSSQQLDYEILFPGCVLRWQFACEGADIGFGVFLKTKKDVLRFDNTYSIFQAKRVSYTVEVLLSDQLQSQREALTNGTNGKSSNNVQAEDEQSRL</sequence>
<gene>
    <name evidence="2" type="ORF">GOODEAATRI_016559</name>
</gene>
<protein>
    <submittedName>
        <fullName evidence="2">Uncharacterized protein</fullName>
    </submittedName>
</protein>
<dbReference type="InterPro" id="IPR036598">
    <property type="entry name" value="GOLD_dom_sf"/>
</dbReference>
<comment type="caution">
    <text evidence="2">The sequence shown here is derived from an EMBL/GenBank/DDBJ whole genome shotgun (WGS) entry which is preliminary data.</text>
</comment>
<name>A0ABV0PYM0_9TELE</name>
<evidence type="ECO:0000256" key="1">
    <source>
        <dbReference type="SAM" id="MobiDB-lite"/>
    </source>
</evidence>
<dbReference type="InterPro" id="IPR051064">
    <property type="entry name" value="SEC14/CRAL-TRIO_domain"/>
</dbReference>
<accession>A0ABV0PYM0</accession>